<sequence length="86" mass="9618">MIYDAVRICKEDGTEAWLKVVLGDAPKLRFLVIYYDEESTDEESDDEGSDHEGSEDEESDDEASDGEGSDDEGSDNEGSDDEKFFH</sequence>
<accession>A0A2G5VS47</accession>
<proteinExistence type="predicted"/>
<dbReference type="Proteomes" id="UP000230233">
    <property type="component" value="Chromosome I"/>
</dbReference>
<feature type="compositionally biased region" description="Acidic residues" evidence="1">
    <location>
        <begin position="37"/>
        <end position="80"/>
    </location>
</feature>
<keyword evidence="3" id="KW-1185">Reference proteome</keyword>
<evidence type="ECO:0000313" key="3">
    <source>
        <dbReference type="Proteomes" id="UP000230233"/>
    </source>
</evidence>
<evidence type="ECO:0000313" key="2">
    <source>
        <dbReference type="EMBL" id="PIC54457.1"/>
    </source>
</evidence>
<organism evidence="2 3">
    <name type="scientific">Caenorhabditis nigoni</name>
    <dbReference type="NCBI Taxonomy" id="1611254"/>
    <lineage>
        <taxon>Eukaryota</taxon>
        <taxon>Metazoa</taxon>
        <taxon>Ecdysozoa</taxon>
        <taxon>Nematoda</taxon>
        <taxon>Chromadorea</taxon>
        <taxon>Rhabditida</taxon>
        <taxon>Rhabditina</taxon>
        <taxon>Rhabditomorpha</taxon>
        <taxon>Rhabditoidea</taxon>
        <taxon>Rhabditidae</taxon>
        <taxon>Peloderinae</taxon>
        <taxon>Caenorhabditis</taxon>
    </lineage>
</organism>
<protein>
    <submittedName>
        <fullName evidence="2">Uncharacterized protein</fullName>
    </submittedName>
</protein>
<feature type="region of interest" description="Disordered" evidence="1">
    <location>
        <begin position="37"/>
        <end position="86"/>
    </location>
</feature>
<dbReference type="EMBL" id="PDUG01000001">
    <property type="protein sequence ID" value="PIC54457.1"/>
    <property type="molecule type" value="Genomic_DNA"/>
</dbReference>
<evidence type="ECO:0000256" key="1">
    <source>
        <dbReference type="SAM" id="MobiDB-lite"/>
    </source>
</evidence>
<dbReference type="AlphaFoldDB" id="A0A2G5VS47"/>
<reference evidence="3" key="1">
    <citation type="submission" date="2017-10" db="EMBL/GenBank/DDBJ databases">
        <title>Rapid genome shrinkage in a self-fertile nematode reveals novel sperm competition proteins.</title>
        <authorList>
            <person name="Yin D."/>
            <person name="Schwarz E.M."/>
            <person name="Thomas C.G."/>
            <person name="Felde R.L."/>
            <person name="Korf I.F."/>
            <person name="Cutter A.D."/>
            <person name="Schartner C.M."/>
            <person name="Ralston E.J."/>
            <person name="Meyer B.J."/>
            <person name="Haag E.S."/>
        </authorList>
    </citation>
    <scope>NUCLEOTIDE SEQUENCE [LARGE SCALE GENOMIC DNA]</scope>
    <source>
        <strain evidence="3">JU1422</strain>
    </source>
</reference>
<gene>
    <name evidence="2" type="primary">Cnig_chr_I.g3702</name>
    <name evidence="2" type="ORF">B9Z55_003702</name>
</gene>
<name>A0A2G5VS47_9PELO</name>
<comment type="caution">
    <text evidence="2">The sequence shown here is derived from an EMBL/GenBank/DDBJ whole genome shotgun (WGS) entry which is preliminary data.</text>
</comment>